<accession>U5DC31</accession>
<dbReference type="AlphaFoldDB" id="U5DC31"/>
<dbReference type="PROSITE" id="PS50102">
    <property type="entry name" value="RRM"/>
    <property type="match status" value="2"/>
</dbReference>
<dbReference type="SMART" id="SM00360">
    <property type="entry name" value="RRM"/>
    <property type="match status" value="2"/>
</dbReference>
<dbReference type="SUPFAM" id="SSF54928">
    <property type="entry name" value="RNA-binding domain, RBD"/>
    <property type="match status" value="1"/>
</dbReference>
<dbReference type="InterPro" id="IPR035979">
    <property type="entry name" value="RBD_domain_sf"/>
</dbReference>
<dbReference type="Gramene" id="ERN18997">
    <property type="protein sequence ID" value="ERN18997"/>
    <property type="gene ID" value="AMTR_s00061p00032260"/>
</dbReference>
<evidence type="ECO:0000256" key="1">
    <source>
        <dbReference type="ARBA" id="ARBA00022884"/>
    </source>
</evidence>
<evidence type="ECO:0000256" key="2">
    <source>
        <dbReference type="PROSITE-ProRule" id="PRU00176"/>
    </source>
</evidence>
<dbReference type="eggNOG" id="KOG0118">
    <property type="taxonomic scope" value="Eukaryota"/>
</dbReference>
<evidence type="ECO:0000259" key="3">
    <source>
        <dbReference type="PROSITE" id="PS50102"/>
    </source>
</evidence>
<dbReference type="EMBL" id="KI392075">
    <property type="protein sequence ID" value="ERN18997.1"/>
    <property type="molecule type" value="Genomic_DNA"/>
</dbReference>
<dbReference type="PANTHER" id="PTHR48025">
    <property type="entry name" value="OS02G0815200 PROTEIN"/>
    <property type="match status" value="1"/>
</dbReference>
<dbReference type="InterPro" id="IPR000504">
    <property type="entry name" value="RRM_dom"/>
</dbReference>
<dbReference type="GO" id="GO:0031425">
    <property type="term" value="P:chloroplast RNA processing"/>
    <property type="evidence" value="ECO:0007669"/>
    <property type="project" value="EnsemblPlants"/>
</dbReference>
<protein>
    <recommendedName>
        <fullName evidence="3">RRM domain-containing protein</fullName>
    </recommendedName>
</protein>
<dbReference type="Proteomes" id="UP000017836">
    <property type="component" value="Unassembled WGS sequence"/>
</dbReference>
<evidence type="ECO:0000313" key="5">
    <source>
        <dbReference type="Proteomes" id="UP000017836"/>
    </source>
</evidence>
<name>U5DC31_AMBTC</name>
<dbReference type="OrthoDB" id="439808at2759"/>
<keyword evidence="1 2" id="KW-0694">RNA-binding</keyword>
<feature type="domain" description="RRM" evidence="3">
    <location>
        <begin position="90"/>
        <end position="168"/>
    </location>
</feature>
<dbReference type="Gene3D" id="3.30.70.330">
    <property type="match status" value="2"/>
</dbReference>
<dbReference type="KEGG" id="atr:18447369"/>
<dbReference type="PANTHER" id="PTHR48025:SF11">
    <property type="entry name" value="RNA-BINDING PROTEIN CP33, CHLOROPLASTIC"/>
    <property type="match status" value="1"/>
</dbReference>
<dbReference type="GO" id="GO:0009570">
    <property type="term" value="C:chloroplast stroma"/>
    <property type="evidence" value="ECO:0007669"/>
    <property type="project" value="EnsemblPlants"/>
</dbReference>
<dbReference type="Pfam" id="PF00076">
    <property type="entry name" value="RRM_1"/>
    <property type="match status" value="2"/>
</dbReference>
<dbReference type="GO" id="GO:0003729">
    <property type="term" value="F:mRNA binding"/>
    <property type="evidence" value="ECO:0000318"/>
    <property type="project" value="GO_Central"/>
</dbReference>
<dbReference type="InterPro" id="IPR050502">
    <property type="entry name" value="Euk_RNA-bind_prot"/>
</dbReference>
<reference evidence="5" key="1">
    <citation type="journal article" date="2013" name="Science">
        <title>The Amborella genome and the evolution of flowering plants.</title>
        <authorList>
            <consortium name="Amborella Genome Project"/>
        </authorList>
    </citation>
    <scope>NUCLEOTIDE SEQUENCE [LARGE SCALE GENOMIC DNA]</scope>
</reference>
<proteinExistence type="predicted"/>
<dbReference type="InterPro" id="IPR012677">
    <property type="entry name" value="Nucleotide-bd_a/b_plait_sf"/>
</dbReference>
<dbReference type="GO" id="GO:1901259">
    <property type="term" value="P:chloroplast rRNA processing"/>
    <property type="evidence" value="ECO:0000318"/>
    <property type="project" value="GO_Central"/>
</dbReference>
<sequence>MAAATALSSMVATHLKYLSSKRPTVLLLPNLSLRHNSLWASKFPFLNFTAAPSSLSLSLSLNEDDIGNVVEEEEEDEHLQQMRRQAEDGRRLYIGNLPYSVTTPQLSQLLQECGTVERVEVVYDRMTDRSRGFGFVTMATAEDASNAIRMLHGSQLGGRTLKVNFPEVPRGGETRMMGTRTRVNKYVDSPHKVYVGNLAWSVTSEKLEEAFMKGGVEGVLGAMVVYEQGNINKSRGFGFVSFATAEQACSAVATFNATVSRSDNNNTPSPSSIFCARKLANVM</sequence>
<evidence type="ECO:0000313" key="4">
    <source>
        <dbReference type="EMBL" id="ERN18997.1"/>
    </source>
</evidence>
<organism evidence="4 5">
    <name type="scientific">Amborella trichopoda</name>
    <dbReference type="NCBI Taxonomy" id="13333"/>
    <lineage>
        <taxon>Eukaryota</taxon>
        <taxon>Viridiplantae</taxon>
        <taxon>Streptophyta</taxon>
        <taxon>Embryophyta</taxon>
        <taxon>Tracheophyta</taxon>
        <taxon>Spermatophyta</taxon>
        <taxon>Magnoliopsida</taxon>
        <taxon>Amborellales</taxon>
        <taxon>Amborellaceae</taxon>
        <taxon>Amborella</taxon>
    </lineage>
</organism>
<dbReference type="STRING" id="13333.U5DC31"/>
<dbReference type="HOGENOM" id="CLU_012062_15_1_1"/>
<feature type="domain" description="RRM" evidence="3">
    <location>
        <begin position="191"/>
        <end position="256"/>
    </location>
</feature>
<keyword evidence="5" id="KW-1185">Reference proteome</keyword>
<gene>
    <name evidence="4" type="ORF">AMTR_s00061p00032260</name>
</gene>